<dbReference type="Gene3D" id="3.30.70.100">
    <property type="match status" value="1"/>
</dbReference>
<name>A0A1A8XVH8_9PROT</name>
<dbReference type="InterPro" id="IPR011008">
    <property type="entry name" value="Dimeric_a/b-barrel"/>
</dbReference>
<evidence type="ECO:0000313" key="2">
    <source>
        <dbReference type="EMBL" id="SBT08597.1"/>
    </source>
</evidence>
<evidence type="ECO:0000313" key="3">
    <source>
        <dbReference type="Proteomes" id="UP000199169"/>
    </source>
</evidence>
<keyword evidence="3" id="KW-1185">Reference proteome</keyword>
<keyword evidence="2" id="KW-0560">Oxidoreductase</keyword>
<organism evidence="2 3">
    <name type="scientific">Candidatus Accumulibacter aalborgensis</name>
    <dbReference type="NCBI Taxonomy" id="1860102"/>
    <lineage>
        <taxon>Bacteria</taxon>
        <taxon>Pseudomonadati</taxon>
        <taxon>Pseudomonadota</taxon>
        <taxon>Betaproteobacteria</taxon>
        <taxon>Candidatus Accumulibacter</taxon>
    </lineage>
</organism>
<reference evidence="2 3" key="1">
    <citation type="submission" date="2016-06" db="EMBL/GenBank/DDBJ databases">
        <authorList>
            <person name="Kjaerup R.B."/>
            <person name="Dalgaard T.S."/>
            <person name="Juul-Madsen H.R."/>
        </authorList>
    </citation>
    <scope>NUCLEOTIDE SEQUENCE [LARGE SCALE GENOMIC DNA]</scope>
    <source>
        <strain evidence="2">3</strain>
    </source>
</reference>
<sequence length="123" mass="13624">MLQLKPLDEYVPIFQQISADVSPVVLLNVFQAAAEDIPALLKAWEADANWMKQQPGYISTQLHQGIAGSTVFMNYAVWESVAHFRAAFTHPEFKESLAHYPSSAVASPHLFTRITVPNLCVGP</sequence>
<dbReference type="Pfam" id="PF03992">
    <property type="entry name" value="ABM"/>
    <property type="match status" value="1"/>
</dbReference>
<keyword evidence="2" id="KW-0503">Monooxygenase</keyword>
<dbReference type="SUPFAM" id="SSF54909">
    <property type="entry name" value="Dimeric alpha+beta barrel"/>
    <property type="match status" value="1"/>
</dbReference>
<dbReference type="PROSITE" id="PS51725">
    <property type="entry name" value="ABM"/>
    <property type="match status" value="1"/>
</dbReference>
<gene>
    <name evidence="2" type="ORF">ACCAA_590014</name>
</gene>
<proteinExistence type="predicted"/>
<dbReference type="Proteomes" id="UP000199169">
    <property type="component" value="Unassembled WGS sequence"/>
</dbReference>
<dbReference type="STRING" id="1860102.ACCAA_590014"/>
<dbReference type="InterPro" id="IPR007138">
    <property type="entry name" value="ABM_dom"/>
</dbReference>
<dbReference type="EMBL" id="FLQX01000137">
    <property type="protein sequence ID" value="SBT08597.1"/>
    <property type="molecule type" value="Genomic_DNA"/>
</dbReference>
<dbReference type="GO" id="GO:0004497">
    <property type="term" value="F:monooxygenase activity"/>
    <property type="evidence" value="ECO:0007669"/>
    <property type="project" value="UniProtKB-KW"/>
</dbReference>
<evidence type="ECO:0000259" key="1">
    <source>
        <dbReference type="PROSITE" id="PS51725"/>
    </source>
</evidence>
<protein>
    <submittedName>
        <fullName evidence="2">Antibiotic biosynthesis monooxygenase</fullName>
    </submittedName>
</protein>
<accession>A0A1A8XVH8</accession>
<dbReference type="RefSeq" id="WP_186408355.1">
    <property type="nucleotide sequence ID" value="NZ_FLQX01000137.1"/>
</dbReference>
<dbReference type="AlphaFoldDB" id="A0A1A8XVH8"/>
<feature type="domain" description="ABM" evidence="1">
    <location>
        <begin position="24"/>
        <end position="114"/>
    </location>
</feature>